<evidence type="ECO:0000313" key="1">
    <source>
        <dbReference type="EMBL" id="OLQ09456.1"/>
    </source>
</evidence>
<dbReference type="AlphaFoldDB" id="A0A1Q9EPU7"/>
<accession>A0A1Q9EPU7</accession>
<evidence type="ECO:0000313" key="2">
    <source>
        <dbReference type="Proteomes" id="UP000186817"/>
    </source>
</evidence>
<gene>
    <name evidence="1" type="ORF">AK812_SmicGene6932</name>
</gene>
<dbReference type="EMBL" id="LSRX01000096">
    <property type="protein sequence ID" value="OLQ09456.1"/>
    <property type="molecule type" value="Genomic_DNA"/>
</dbReference>
<keyword evidence="2" id="KW-1185">Reference proteome</keyword>
<protein>
    <submittedName>
        <fullName evidence="1">Uncharacterized protein</fullName>
    </submittedName>
</protein>
<name>A0A1Q9EPU7_SYMMI</name>
<sequence length="80" mass="8917">MPLVTTLYGLPAFRKVFRLWRILTMPALVDLAALGTLEEVGWIDGHELVAIKSFHGLERLHTILGGRWPSLGFPESPIPP</sequence>
<comment type="caution">
    <text evidence="1">The sequence shown here is derived from an EMBL/GenBank/DDBJ whole genome shotgun (WGS) entry which is preliminary data.</text>
</comment>
<organism evidence="1 2">
    <name type="scientific">Symbiodinium microadriaticum</name>
    <name type="common">Dinoflagellate</name>
    <name type="synonym">Zooxanthella microadriatica</name>
    <dbReference type="NCBI Taxonomy" id="2951"/>
    <lineage>
        <taxon>Eukaryota</taxon>
        <taxon>Sar</taxon>
        <taxon>Alveolata</taxon>
        <taxon>Dinophyceae</taxon>
        <taxon>Suessiales</taxon>
        <taxon>Symbiodiniaceae</taxon>
        <taxon>Symbiodinium</taxon>
    </lineage>
</organism>
<reference evidence="1 2" key="1">
    <citation type="submission" date="2016-02" db="EMBL/GenBank/DDBJ databases">
        <title>Genome analysis of coral dinoflagellate symbionts highlights evolutionary adaptations to a symbiotic lifestyle.</title>
        <authorList>
            <person name="Aranda M."/>
            <person name="Li Y."/>
            <person name="Liew Y.J."/>
            <person name="Baumgarten S."/>
            <person name="Simakov O."/>
            <person name="Wilson M."/>
            <person name="Piel J."/>
            <person name="Ashoor H."/>
            <person name="Bougouffa S."/>
            <person name="Bajic V.B."/>
            <person name="Ryu T."/>
            <person name="Ravasi T."/>
            <person name="Bayer T."/>
            <person name="Micklem G."/>
            <person name="Kim H."/>
            <person name="Bhak J."/>
            <person name="Lajeunesse T.C."/>
            <person name="Voolstra C.R."/>
        </authorList>
    </citation>
    <scope>NUCLEOTIDE SEQUENCE [LARGE SCALE GENOMIC DNA]</scope>
    <source>
        <strain evidence="1 2">CCMP2467</strain>
    </source>
</reference>
<dbReference type="Proteomes" id="UP000186817">
    <property type="component" value="Unassembled WGS sequence"/>
</dbReference>
<proteinExistence type="predicted"/>